<name>A0A812EPG0_ACAPH</name>
<keyword evidence="1" id="KW-1133">Transmembrane helix</keyword>
<proteinExistence type="predicted"/>
<evidence type="ECO:0000313" key="3">
    <source>
        <dbReference type="Proteomes" id="UP000597762"/>
    </source>
</evidence>
<gene>
    <name evidence="2" type="ORF">SPHA_76213</name>
</gene>
<keyword evidence="1" id="KW-0472">Membrane</keyword>
<evidence type="ECO:0000313" key="2">
    <source>
        <dbReference type="EMBL" id="CAE1326650.1"/>
    </source>
</evidence>
<dbReference type="AlphaFoldDB" id="A0A812EPG0"/>
<feature type="transmembrane region" description="Helical" evidence="1">
    <location>
        <begin position="23"/>
        <end position="43"/>
    </location>
</feature>
<organism evidence="2 3">
    <name type="scientific">Acanthosepion pharaonis</name>
    <name type="common">Pharaoh cuttlefish</name>
    <name type="synonym">Sepia pharaonis</name>
    <dbReference type="NCBI Taxonomy" id="158019"/>
    <lineage>
        <taxon>Eukaryota</taxon>
        <taxon>Metazoa</taxon>
        <taxon>Spiralia</taxon>
        <taxon>Lophotrochozoa</taxon>
        <taxon>Mollusca</taxon>
        <taxon>Cephalopoda</taxon>
        <taxon>Coleoidea</taxon>
        <taxon>Decapodiformes</taxon>
        <taxon>Sepiida</taxon>
        <taxon>Sepiina</taxon>
        <taxon>Sepiidae</taxon>
        <taxon>Acanthosepion</taxon>
    </lineage>
</organism>
<dbReference type="Proteomes" id="UP000597762">
    <property type="component" value="Unassembled WGS sequence"/>
</dbReference>
<comment type="caution">
    <text evidence="2">The sequence shown here is derived from an EMBL/GenBank/DDBJ whole genome shotgun (WGS) entry which is preliminary data.</text>
</comment>
<reference evidence="2" key="1">
    <citation type="submission" date="2021-01" db="EMBL/GenBank/DDBJ databases">
        <authorList>
            <person name="Li R."/>
            <person name="Bekaert M."/>
        </authorList>
    </citation>
    <scope>NUCLEOTIDE SEQUENCE</scope>
    <source>
        <strain evidence="2">Farmed</strain>
    </source>
</reference>
<sequence length="165" mass="19325">MIKVFFSRWTYSFFLFRRSSNEVVMEIDFLFFFFFSVILSSFLQHIMAFPFTRSFPHLHLFLSLSFHSYMWGNFTRSALSQNSVAKRQGLPSFLSFSFSSWLGDNQGETIIFLLLLHLGVVSFLFDLFTSSLSFSHKYLLLRSLLTFFISFPISCLLSLFLPDST</sequence>
<feature type="transmembrane region" description="Helical" evidence="1">
    <location>
        <begin position="140"/>
        <end position="161"/>
    </location>
</feature>
<keyword evidence="3" id="KW-1185">Reference proteome</keyword>
<dbReference type="EMBL" id="CAHIKZ030005485">
    <property type="protein sequence ID" value="CAE1326650.1"/>
    <property type="molecule type" value="Genomic_DNA"/>
</dbReference>
<protein>
    <submittedName>
        <fullName evidence="2">Uncharacterized protein</fullName>
    </submittedName>
</protein>
<feature type="transmembrane region" description="Helical" evidence="1">
    <location>
        <begin position="109"/>
        <end position="128"/>
    </location>
</feature>
<keyword evidence="1" id="KW-0812">Transmembrane</keyword>
<evidence type="ECO:0000256" key="1">
    <source>
        <dbReference type="SAM" id="Phobius"/>
    </source>
</evidence>
<accession>A0A812EPG0</accession>